<feature type="repeat" description="ANK" evidence="3">
    <location>
        <begin position="399"/>
        <end position="433"/>
    </location>
</feature>
<dbReference type="Gene3D" id="1.25.40.20">
    <property type="entry name" value="Ankyrin repeat-containing domain"/>
    <property type="match status" value="4"/>
</dbReference>
<protein>
    <submittedName>
        <fullName evidence="5">Uncharacterized protein</fullName>
    </submittedName>
</protein>
<evidence type="ECO:0000256" key="4">
    <source>
        <dbReference type="SAM" id="MobiDB-lite"/>
    </source>
</evidence>
<evidence type="ECO:0000256" key="3">
    <source>
        <dbReference type="PROSITE-ProRule" id="PRU00023"/>
    </source>
</evidence>
<feature type="region of interest" description="Disordered" evidence="4">
    <location>
        <begin position="1"/>
        <end position="34"/>
    </location>
</feature>
<feature type="repeat" description="ANK" evidence="3">
    <location>
        <begin position="284"/>
        <end position="316"/>
    </location>
</feature>
<organism evidence="5">
    <name type="scientific">Amphimedon queenslandica</name>
    <name type="common">Sponge</name>
    <dbReference type="NCBI Taxonomy" id="400682"/>
    <lineage>
        <taxon>Eukaryota</taxon>
        <taxon>Metazoa</taxon>
        <taxon>Porifera</taxon>
        <taxon>Demospongiae</taxon>
        <taxon>Heteroscleromorpha</taxon>
        <taxon>Haplosclerida</taxon>
        <taxon>Niphatidae</taxon>
        <taxon>Amphimedon</taxon>
    </lineage>
</organism>
<evidence type="ECO:0000313" key="5">
    <source>
        <dbReference type="EnsemblMetazoa" id="Aqu2.1.26413_001"/>
    </source>
</evidence>
<feature type="repeat" description="ANK" evidence="3">
    <location>
        <begin position="118"/>
        <end position="150"/>
    </location>
</feature>
<name>A0A1X7UG27_AMPQE</name>
<dbReference type="SMART" id="SM00248">
    <property type="entry name" value="ANK"/>
    <property type="match status" value="13"/>
</dbReference>
<feature type="repeat" description="ANK" evidence="3">
    <location>
        <begin position="218"/>
        <end position="250"/>
    </location>
</feature>
<dbReference type="InterPro" id="IPR036770">
    <property type="entry name" value="Ankyrin_rpt-contain_sf"/>
</dbReference>
<dbReference type="Pfam" id="PF00023">
    <property type="entry name" value="Ank"/>
    <property type="match status" value="3"/>
</dbReference>
<dbReference type="InterPro" id="IPR050745">
    <property type="entry name" value="Multifunctional_regulatory"/>
</dbReference>
<dbReference type="SUPFAM" id="SSF48403">
    <property type="entry name" value="Ankyrin repeat"/>
    <property type="match status" value="2"/>
</dbReference>
<feature type="repeat" description="ANK" evidence="3">
    <location>
        <begin position="366"/>
        <end position="398"/>
    </location>
</feature>
<dbReference type="InParanoid" id="A0A1X7UG27"/>
<dbReference type="PANTHER" id="PTHR24189">
    <property type="entry name" value="MYOTROPHIN"/>
    <property type="match status" value="1"/>
</dbReference>
<dbReference type="SUPFAM" id="SSF52540">
    <property type="entry name" value="P-loop containing nucleoside triphosphate hydrolases"/>
    <property type="match status" value="1"/>
</dbReference>
<feature type="repeat" description="ANK" evidence="3">
    <location>
        <begin position="251"/>
        <end position="283"/>
    </location>
</feature>
<dbReference type="PRINTS" id="PR01415">
    <property type="entry name" value="ANKYRIN"/>
</dbReference>
<dbReference type="PROSITE" id="PS50297">
    <property type="entry name" value="ANK_REP_REGION"/>
    <property type="match status" value="9"/>
</dbReference>
<feature type="repeat" description="ANK" evidence="3">
    <location>
        <begin position="151"/>
        <end position="183"/>
    </location>
</feature>
<dbReference type="PROSITE" id="PS50088">
    <property type="entry name" value="ANK_REPEAT"/>
    <property type="match status" value="10"/>
</dbReference>
<evidence type="ECO:0000256" key="2">
    <source>
        <dbReference type="ARBA" id="ARBA00023043"/>
    </source>
</evidence>
<feature type="repeat" description="ANK" evidence="3">
    <location>
        <begin position="467"/>
        <end position="499"/>
    </location>
</feature>
<proteinExistence type="predicted"/>
<accession>A0A1X7UG27</accession>
<dbReference type="InterPro" id="IPR002110">
    <property type="entry name" value="Ankyrin_rpt"/>
</dbReference>
<dbReference type="Gene3D" id="3.40.50.300">
    <property type="entry name" value="P-loop containing nucleotide triphosphate hydrolases"/>
    <property type="match status" value="1"/>
</dbReference>
<dbReference type="EnsemblMetazoa" id="Aqu2.1.26413_001">
    <property type="protein sequence ID" value="Aqu2.1.26413_001"/>
    <property type="gene ID" value="Aqu2.1.26413"/>
</dbReference>
<feature type="compositionally biased region" description="Acidic residues" evidence="4">
    <location>
        <begin position="1"/>
        <end position="24"/>
    </location>
</feature>
<keyword evidence="2 3" id="KW-0040">ANK repeat</keyword>
<dbReference type="InterPro" id="IPR027417">
    <property type="entry name" value="P-loop_NTPase"/>
</dbReference>
<feature type="repeat" description="ANK" evidence="3">
    <location>
        <begin position="434"/>
        <end position="466"/>
    </location>
</feature>
<dbReference type="OrthoDB" id="8195621at2759"/>
<reference evidence="5" key="1">
    <citation type="submission" date="2017-05" db="UniProtKB">
        <authorList>
            <consortium name="EnsemblMetazoa"/>
        </authorList>
    </citation>
    <scope>IDENTIFICATION</scope>
</reference>
<dbReference type="Pfam" id="PF12796">
    <property type="entry name" value="Ank_2"/>
    <property type="match status" value="3"/>
</dbReference>
<keyword evidence="1" id="KW-0677">Repeat</keyword>
<sequence length="1177" mass="131538">MADEGSESSDEACEEAREDESTDETSEKETQSQKESIYDMTDLLLDYITIMAAARIRRKGAADFSDLINCADHVNYGSGSQLGGAPLYIAIEKRHCGNETVNLLIEKGAIFIFDFMYNESTALHVAAKINCLDIVQLLIDEGVDVNVANKEKKTPLHYAARSGSDIIVSILVNHGADVNAVDERNQPTALHIAAETLYPNIVELLIKKGINVNIKDKDQKTPLHYSAKSGFENIVNVLVKNGADVNAIDEDQKTPLHYSAKRGFENIVNVLVKNGADVNAIDELGLTALYIAIENRHIKVIELLIDKGASVKFNHLIHYMKPTALHIAYKNIHFDSTKIFELLKTKIYLQDDAATSGSENNAIGKDLKTPLHCASRSGSENEVTTLVNNGADVNAIDRYWITPLHYAAESRKDFENVAIILIKNGAIVNAKDENKKTPLHYAARSGSENVVDILVKSGADVNAVDKDEGTPLHYAARSGSETIVTILVKNGADVNAKNKFGNTLLHYACQYSWQSIVSDLLSRPDVNPVARNHNNQTPIELIPRRGKKRTIILDSFERFESCQINYKIQSYTKVFICGNKDAGKSSLAKIIEDRSNLDYDPSKEVTGVTLQTAGIEPHNIISHEIGNTTLFDFAGHPEYYSSHAAVLENLMVSSPAVFLIVVSLISSIDTIKRELYFWLNFIENACVELSVPSQVLVVGSRADKVPISTDDYAELVKYVVNRGIKVQLFKKFVPADCHMIGGKGIKELMHLIASSCQECLNASVSISYYCNVLFSFLENDLNKEFISFKELIVELKKVDLPSLPSDSSVVFELLISLSDKGLILYLPSSSSHSWIIINKNALLTEVTGVLFAPKAIKRVYRKITSNTGIIPHSVLAELFPNYDLTMLTDFLVSLKFCSYIKRNEASSDDVLFFPSLVHTMCPSSISFDPEFGWCLWCDPKNPHQFLSTRFLHVLLLHFSFKYRDNDLAGKIDIDPAQQYESLCTVWKNGIFWSHKGIKVLLEVSESNRGITLLLSKKDGEKALELCSYILNEIHDLINKYCLCESTEYIIAPTDLTFEVRKKSVSERCLIPLPSVAKAVFSREETVYVNHKKEEKEFKTTSIINDCEPYHQLHKLKPEIVMKLFDRENAALTEDEFIQLQLICPLVFKGLTSTSTQSLRERISKFSLFTGFNFSVSH</sequence>
<evidence type="ECO:0000256" key="1">
    <source>
        <dbReference type="ARBA" id="ARBA00022737"/>
    </source>
</evidence>
<feature type="repeat" description="ANK" evidence="3">
    <location>
        <begin position="185"/>
        <end position="217"/>
    </location>
</feature>
<dbReference type="PANTHER" id="PTHR24189:SF50">
    <property type="entry name" value="ANKYRIN REPEAT AND SOCS BOX PROTEIN 2"/>
    <property type="match status" value="1"/>
</dbReference>
<dbReference type="AlphaFoldDB" id="A0A1X7UG27"/>